<evidence type="ECO:0000313" key="3">
    <source>
        <dbReference type="Proteomes" id="UP000619788"/>
    </source>
</evidence>
<accession>A0A8J3SLT8</accession>
<name>A0A8J3SLT8_9ACTN</name>
<sequence>MNPTRKLWVSAGVVAVVLIGGVSVSAAAFAGGLERADKPSPATEPHLPASEEAPPPTPSTAPEETSPPEDYVVSREVNPDPEAVTRYWTEHRMEGAEPMPMPQVEGPVDVTE</sequence>
<gene>
    <name evidence="2" type="ORF">Psi01_61800</name>
</gene>
<protein>
    <submittedName>
        <fullName evidence="2">Uncharacterized protein</fullName>
    </submittedName>
</protein>
<evidence type="ECO:0000313" key="2">
    <source>
        <dbReference type="EMBL" id="GIH95550.1"/>
    </source>
</evidence>
<proteinExistence type="predicted"/>
<organism evidence="2 3">
    <name type="scientific">Planobispora siamensis</name>
    <dbReference type="NCBI Taxonomy" id="936338"/>
    <lineage>
        <taxon>Bacteria</taxon>
        <taxon>Bacillati</taxon>
        <taxon>Actinomycetota</taxon>
        <taxon>Actinomycetes</taxon>
        <taxon>Streptosporangiales</taxon>
        <taxon>Streptosporangiaceae</taxon>
        <taxon>Planobispora</taxon>
    </lineage>
</organism>
<dbReference type="RefSeq" id="WP_204067638.1">
    <property type="nucleotide sequence ID" value="NZ_BOOJ01000053.1"/>
</dbReference>
<reference evidence="2 3" key="1">
    <citation type="submission" date="2021-01" db="EMBL/GenBank/DDBJ databases">
        <title>Whole genome shotgun sequence of Planobispora siamensis NBRC 107568.</title>
        <authorList>
            <person name="Komaki H."/>
            <person name="Tamura T."/>
        </authorList>
    </citation>
    <scope>NUCLEOTIDE SEQUENCE [LARGE SCALE GENOMIC DNA]</scope>
    <source>
        <strain evidence="2 3">NBRC 107568</strain>
    </source>
</reference>
<comment type="caution">
    <text evidence="2">The sequence shown here is derived from an EMBL/GenBank/DDBJ whole genome shotgun (WGS) entry which is preliminary data.</text>
</comment>
<dbReference type="EMBL" id="BOOJ01000053">
    <property type="protein sequence ID" value="GIH95550.1"/>
    <property type="molecule type" value="Genomic_DNA"/>
</dbReference>
<dbReference type="AlphaFoldDB" id="A0A8J3SLT8"/>
<keyword evidence="3" id="KW-1185">Reference proteome</keyword>
<dbReference type="Proteomes" id="UP000619788">
    <property type="component" value="Unassembled WGS sequence"/>
</dbReference>
<feature type="region of interest" description="Disordered" evidence="1">
    <location>
        <begin position="35"/>
        <end position="112"/>
    </location>
</feature>
<evidence type="ECO:0000256" key="1">
    <source>
        <dbReference type="SAM" id="MobiDB-lite"/>
    </source>
</evidence>